<proteinExistence type="predicted"/>
<accession>A0ABR0LP30</accession>
<evidence type="ECO:0000313" key="2">
    <source>
        <dbReference type="EMBL" id="KAK5201221.1"/>
    </source>
</evidence>
<dbReference type="EMBL" id="JAVRRA010016771">
    <property type="protein sequence ID" value="KAK5201221.1"/>
    <property type="molecule type" value="Genomic_DNA"/>
</dbReference>
<reference evidence="2 3" key="1">
    <citation type="submission" date="2023-08" db="EMBL/GenBank/DDBJ databases">
        <title>Black Yeasts Isolated from many extreme environments.</title>
        <authorList>
            <person name="Coleine C."/>
            <person name="Stajich J.E."/>
            <person name="Selbmann L."/>
        </authorList>
    </citation>
    <scope>NUCLEOTIDE SEQUENCE [LARGE SCALE GENOMIC DNA]</scope>
    <source>
        <strain evidence="2 3">CCFEE 536</strain>
    </source>
</reference>
<feature type="compositionally biased region" description="Low complexity" evidence="1">
    <location>
        <begin position="285"/>
        <end position="296"/>
    </location>
</feature>
<protein>
    <recommendedName>
        <fullName evidence="4">Ubiquitin carboxyl-terminal hydrolase 19</fullName>
    </recommendedName>
</protein>
<evidence type="ECO:0000313" key="3">
    <source>
        <dbReference type="Proteomes" id="UP001357485"/>
    </source>
</evidence>
<organism evidence="2 3">
    <name type="scientific">Cryomyces antarcticus</name>
    <dbReference type="NCBI Taxonomy" id="329879"/>
    <lineage>
        <taxon>Eukaryota</taxon>
        <taxon>Fungi</taxon>
        <taxon>Dikarya</taxon>
        <taxon>Ascomycota</taxon>
        <taxon>Pezizomycotina</taxon>
        <taxon>Dothideomycetes</taxon>
        <taxon>Dothideomycetes incertae sedis</taxon>
        <taxon>Cryomyces</taxon>
    </lineage>
</organism>
<comment type="caution">
    <text evidence="2">The sequence shown here is derived from an EMBL/GenBank/DDBJ whole genome shotgun (WGS) entry which is preliminary data.</text>
</comment>
<sequence>MLDEHELQTRFITLCGSFEDQIERDVEGHRKLTAPVYFPEAVPHPASSRSNSPAPQLPSLTIEFIVIERGEEQAESKAIQIFVGSDVLRAHNADILFSLNSLTLFGDDRCKLSIPLVRPENEATFKDLYITSGTPRSAAPSKQHEQSLGTSALLNGATRNEQSSAASVSSAAVSLSEQPSPSGRYKPMGASSTANGNRVDTPSVAGSTMVHSVHPKLSLGALSTKIENREAAEPSPSQTTPSPAIWGSWRREGSQSSNPDWANANKRKESGMKVLKPKPASRILSGYTTTPGSPSTAQSRFFPEGRRTSAADNEPSLKSPEFGDVSNTANARESQPPSTTATKPRSANPVGSASAFAWLNSGASK</sequence>
<feature type="compositionally biased region" description="Low complexity" evidence="1">
    <location>
        <begin position="163"/>
        <end position="174"/>
    </location>
</feature>
<keyword evidence="3" id="KW-1185">Reference proteome</keyword>
<gene>
    <name evidence="2" type="ORF">LTR16_003431</name>
</gene>
<feature type="compositionally biased region" description="Polar residues" evidence="1">
    <location>
        <begin position="190"/>
        <end position="205"/>
    </location>
</feature>
<feature type="region of interest" description="Disordered" evidence="1">
    <location>
        <begin position="158"/>
        <end position="205"/>
    </location>
</feature>
<dbReference type="Proteomes" id="UP001357485">
    <property type="component" value="Unassembled WGS sequence"/>
</dbReference>
<feature type="compositionally biased region" description="Polar residues" evidence="1">
    <location>
        <begin position="325"/>
        <end position="351"/>
    </location>
</feature>
<evidence type="ECO:0000256" key="1">
    <source>
        <dbReference type="SAM" id="MobiDB-lite"/>
    </source>
</evidence>
<name>A0ABR0LP30_9PEZI</name>
<evidence type="ECO:0008006" key="4">
    <source>
        <dbReference type="Google" id="ProtNLM"/>
    </source>
</evidence>
<feature type="region of interest" description="Disordered" evidence="1">
    <location>
        <begin position="228"/>
        <end position="365"/>
    </location>
</feature>